<keyword evidence="2" id="KW-1185">Reference proteome</keyword>
<dbReference type="AlphaFoldDB" id="A0A3N4PKC0"/>
<protein>
    <submittedName>
        <fullName evidence="1">Uncharacterized protein</fullName>
    </submittedName>
</protein>
<sequence length="91" mass="10641">MLIRSGFRVSIFWREMMFFINCVKPHFMKSSKPSFAKEILKGYGAAEAIMDAIDKNREDFFKGKKIIVKIPATETRPERLITINNNPPEFR</sequence>
<name>A0A3N4PKC0_9BACT</name>
<accession>A0A3N4PKC0</accession>
<evidence type="ECO:0000313" key="1">
    <source>
        <dbReference type="EMBL" id="RPE09122.1"/>
    </source>
</evidence>
<gene>
    <name evidence="1" type="ORF">EGT74_19120</name>
</gene>
<organism evidence="1 2">
    <name type="scientific">Chitinophaga lutea</name>
    <dbReference type="NCBI Taxonomy" id="2488634"/>
    <lineage>
        <taxon>Bacteria</taxon>
        <taxon>Pseudomonadati</taxon>
        <taxon>Bacteroidota</taxon>
        <taxon>Chitinophagia</taxon>
        <taxon>Chitinophagales</taxon>
        <taxon>Chitinophagaceae</taxon>
        <taxon>Chitinophaga</taxon>
    </lineage>
</organism>
<comment type="caution">
    <text evidence="1">The sequence shown here is derived from an EMBL/GenBank/DDBJ whole genome shotgun (WGS) entry which is preliminary data.</text>
</comment>
<evidence type="ECO:0000313" key="2">
    <source>
        <dbReference type="Proteomes" id="UP000278351"/>
    </source>
</evidence>
<dbReference type="Proteomes" id="UP000278351">
    <property type="component" value="Unassembled WGS sequence"/>
</dbReference>
<proteinExistence type="predicted"/>
<reference evidence="1 2" key="1">
    <citation type="submission" date="2018-11" db="EMBL/GenBank/DDBJ databases">
        <title>Chitinophaga lutea sp.nov., isolate from arsenic contaminated soil.</title>
        <authorList>
            <person name="Zong Y."/>
        </authorList>
    </citation>
    <scope>NUCLEOTIDE SEQUENCE [LARGE SCALE GENOMIC DNA]</scope>
    <source>
        <strain evidence="1 2">ZY74</strain>
    </source>
</reference>
<dbReference type="EMBL" id="RPDH01000002">
    <property type="protein sequence ID" value="RPE09122.1"/>
    <property type="molecule type" value="Genomic_DNA"/>
</dbReference>